<dbReference type="KEGG" id="lvs:LOKVESSMR4R_03810"/>
<organism evidence="6 7">
    <name type="scientific">Yoonia vestfoldensis</name>
    <dbReference type="NCBI Taxonomy" id="245188"/>
    <lineage>
        <taxon>Bacteria</taxon>
        <taxon>Pseudomonadati</taxon>
        <taxon>Pseudomonadota</taxon>
        <taxon>Alphaproteobacteria</taxon>
        <taxon>Rhodobacterales</taxon>
        <taxon>Paracoccaceae</taxon>
        <taxon>Yoonia</taxon>
    </lineage>
</organism>
<keyword evidence="1" id="KW-0805">Transcription regulation</keyword>
<evidence type="ECO:0000256" key="2">
    <source>
        <dbReference type="ARBA" id="ARBA00023125"/>
    </source>
</evidence>
<dbReference type="InterPro" id="IPR050109">
    <property type="entry name" value="HTH-type_TetR-like_transc_reg"/>
</dbReference>
<sequence length="208" mass="22526">MSDDRRRPETTGAARSAYHHGDLRAQLIAAVRDLVETHGPDGFSVAEAARRAGVSSAAPYKHFKDRDEILRGVASEAMDRLHAAMASAAAPHAAGSLDAVAAIGQAYVDFARAQPGVFRLVFGLTEGHENAPDLQQKGAECFGVVVTHVAARKNRTVDHPEVLRCAYLLWSCVHGHSFLSIDMKNKDVGADIDDHDFMMRISRAILSE</sequence>
<dbReference type="InterPro" id="IPR001647">
    <property type="entry name" value="HTH_TetR"/>
</dbReference>
<accession>A0A1Y0EHJ8</accession>
<dbReference type="AlphaFoldDB" id="A0A1Y0EHJ8"/>
<dbReference type="SUPFAM" id="SSF46689">
    <property type="entry name" value="Homeodomain-like"/>
    <property type="match status" value="1"/>
</dbReference>
<keyword evidence="2 4" id="KW-0238">DNA-binding</keyword>
<dbReference type="OrthoDB" id="7056813at2"/>
<dbReference type="RefSeq" id="WP_087213633.1">
    <property type="nucleotide sequence ID" value="NZ_CP021431.1"/>
</dbReference>
<dbReference type="InterPro" id="IPR009057">
    <property type="entry name" value="Homeodomain-like_sf"/>
</dbReference>
<dbReference type="Gene3D" id="1.10.357.10">
    <property type="entry name" value="Tetracycline Repressor, domain 2"/>
    <property type="match status" value="1"/>
</dbReference>
<evidence type="ECO:0000256" key="1">
    <source>
        <dbReference type="ARBA" id="ARBA00023015"/>
    </source>
</evidence>
<dbReference type="PANTHER" id="PTHR30055">
    <property type="entry name" value="HTH-TYPE TRANSCRIPTIONAL REGULATOR RUTR"/>
    <property type="match status" value="1"/>
</dbReference>
<evidence type="ECO:0000313" key="7">
    <source>
        <dbReference type="Proteomes" id="UP000195273"/>
    </source>
</evidence>
<dbReference type="Proteomes" id="UP000195273">
    <property type="component" value="Chromosome"/>
</dbReference>
<keyword evidence="7" id="KW-1185">Reference proteome</keyword>
<proteinExistence type="predicted"/>
<dbReference type="EMBL" id="CP021431">
    <property type="protein sequence ID" value="ARU03075.1"/>
    <property type="molecule type" value="Genomic_DNA"/>
</dbReference>
<evidence type="ECO:0000259" key="5">
    <source>
        <dbReference type="PROSITE" id="PS50977"/>
    </source>
</evidence>
<feature type="DNA-binding region" description="H-T-H motif" evidence="4">
    <location>
        <begin position="44"/>
        <end position="63"/>
    </location>
</feature>
<dbReference type="InterPro" id="IPR036271">
    <property type="entry name" value="Tet_transcr_reg_TetR-rel_C_sf"/>
</dbReference>
<protein>
    <submittedName>
        <fullName evidence="6">Transcriptional regulator BetI</fullName>
    </submittedName>
</protein>
<name>A0A1Y0EHJ8_9RHOB</name>
<evidence type="ECO:0000256" key="4">
    <source>
        <dbReference type="PROSITE-ProRule" id="PRU00335"/>
    </source>
</evidence>
<dbReference type="PANTHER" id="PTHR30055:SF220">
    <property type="entry name" value="TETR-FAMILY REGULATORY PROTEIN"/>
    <property type="match status" value="1"/>
</dbReference>
<dbReference type="GO" id="GO:0000976">
    <property type="term" value="F:transcription cis-regulatory region binding"/>
    <property type="evidence" value="ECO:0007669"/>
    <property type="project" value="TreeGrafter"/>
</dbReference>
<dbReference type="Pfam" id="PF00440">
    <property type="entry name" value="TetR_N"/>
    <property type="match status" value="1"/>
</dbReference>
<dbReference type="Pfam" id="PF13305">
    <property type="entry name" value="TetR_C_33"/>
    <property type="match status" value="1"/>
</dbReference>
<evidence type="ECO:0000256" key="3">
    <source>
        <dbReference type="ARBA" id="ARBA00023163"/>
    </source>
</evidence>
<feature type="domain" description="HTH tetR-type" evidence="5">
    <location>
        <begin position="21"/>
        <end position="81"/>
    </location>
</feature>
<dbReference type="PROSITE" id="PS50977">
    <property type="entry name" value="HTH_TETR_2"/>
    <property type="match status" value="1"/>
</dbReference>
<dbReference type="GO" id="GO:0003700">
    <property type="term" value="F:DNA-binding transcription factor activity"/>
    <property type="evidence" value="ECO:0007669"/>
    <property type="project" value="TreeGrafter"/>
</dbReference>
<evidence type="ECO:0000313" key="6">
    <source>
        <dbReference type="EMBL" id="ARU03075.1"/>
    </source>
</evidence>
<reference evidence="6 7" key="1">
    <citation type="submission" date="2017-05" db="EMBL/GenBank/DDBJ databases">
        <title>Genome Sequence of Loktanella vestfoldensis Strain SMR4r Isolated from a Culture of the Diatom Skeletonema marinoi.</title>
        <authorList>
            <person name="Topel M."/>
            <person name="Pinder M.I.M."/>
            <person name="Johansson O.N."/>
            <person name="Kourtchenko O."/>
            <person name="Godhe A."/>
            <person name="Clarke A.K."/>
        </authorList>
    </citation>
    <scope>NUCLEOTIDE SEQUENCE [LARGE SCALE GENOMIC DNA]</scope>
    <source>
        <strain evidence="6 7">SMR4r</strain>
    </source>
</reference>
<dbReference type="STRING" id="1122181.GCA_000382265_02583"/>
<dbReference type="SUPFAM" id="SSF48498">
    <property type="entry name" value="Tetracyclin repressor-like, C-terminal domain"/>
    <property type="match status" value="1"/>
</dbReference>
<dbReference type="InterPro" id="IPR025996">
    <property type="entry name" value="MT1864/Rv1816-like_C"/>
</dbReference>
<gene>
    <name evidence="6" type="ORF">LOKVESSMR4R_03810</name>
</gene>
<keyword evidence="3" id="KW-0804">Transcription</keyword>